<dbReference type="Pfam" id="PF00440">
    <property type="entry name" value="TetR_N"/>
    <property type="match status" value="1"/>
</dbReference>
<dbReference type="PRINTS" id="PR00455">
    <property type="entry name" value="HTHTETR"/>
</dbReference>
<dbReference type="InterPro" id="IPR050109">
    <property type="entry name" value="HTH-type_TetR-like_transc_reg"/>
</dbReference>
<name>A0A2A4F553_9BURK</name>
<keyword evidence="1" id="KW-0678">Repressor</keyword>
<keyword evidence="2" id="KW-0805">Transcription regulation</keyword>
<feature type="domain" description="HTH tetR-type" evidence="7">
    <location>
        <begin position="24"/>
        <end position="84"/>
    </location>
</feature>
<comment type="caution">
    <text evidence="8">The sequence shown here is derived from an EMBL/GenBank/DDBJ whole genome shotgun (WGS) entry which is preliminary data.</text>
</comment>
<dbReference type="SUPFAM" id="SSF46689">
    <property type="entry name" value="Homeodomain-like"/>
    <property type="match status" value="1"/>
</dbReference>
<dbReference type="AlphaFoldDB" id="A0A2A4F553"/>
<evidence type="ECO:0000256" key="1">
    <source>
        <dbReference type="ARBA" id="ARBA00022491"/>
    </source>
</evidence>
<dbReference type="EMBL" id="MTZV01000002">
    <property type="protein sequence ID" value="PCE28107.1"/>
    <property type="molecule type" value="Genomic_DNA"/>
</dbReference>
<dbReference type="InterPro" id="IPR001647">
    <property type="entry name" value="HTH_TetR"/>
</dbReference>
<evidence type="ECO:0000259" key="7">
    <source>
        <dbReference type="PROSITE" id="PS50977"/>
    </source>
</evidence>
<dbReference type="GO" id="GO:0000976">
    <property type="term" value="F:transcription cis-regulatory region binding"/>
    <property type="evidence" value="ECO:0007669"/>
    <property type="project" value="TreeGrafter"/>
</dbReference>
<dbReference type="InterPro" id="IPR023772">
    <property type="entry name" value="DNA-bd_HTH_TetR-type_CS"/>
</dbReference>
<dbReference type="OrthoDB" id="9816320at2"/>
<keyword evidence="3 5" id="KW-0238">DNA-binding</keyword>
<dbReference type="InterPro" id="IPR041669">
    <property type="entry name" value="TetR_C_15"/>
</dbReference>
<dbReference type="PANTHER" id="PTHR30055:SF234">
    <property type="entry name" value="HTH-TYPE TRANSCRIPTIONAL REGULATOR BETI"/>
    <property type="match status" value="1"/>
</dbReference>
<reference evidence="8 9" key="1">
    <citation type="submission" date="2017-01" db="EMBL/GenBank/DDBJ databases">
        <title>Whole-Genome Shotgun Sequencing of Two beta-Proteobacterial Species in Search of the Bulgecin Biosynthetic Cluster.</title>
        <authorList>
            <person name="Horsman M.E."/>
            <person name="Marous D.R."/>
            <person name="Li R."/>
            <person name="Oliver R.A."/>
            <person name="Byun B."/>
            <person name="Emrich S.J."/>
            <person name="Boggess B."/>
            <person name="Townsend C.A."/>
            <person name="Mobashery S."/>
        </authorList>
    </citation>
    <scope>NUCLEOTIDE SEQUENCE [LARGE SCALE GENOMIC DNA]</scope>
    <source>
        <strain evidence="8 9">ATCC 31363</strain>
    </source>
</reference>
<dbReference type="InterPro" id="IPR009057">
    <property type="entry name" value="Homeodomain-like_sf"/>
</dbReference>
<gene>
    <name evidence="8" type="ORF">BWP39_06250</name>
</gene>
<evidence type="ECO:0000256" key="4">
    <source>
        <dbReference type="ARBA" id="ARBA00023163"/>
    </source>
</evidence>
<feature type="region of interest" description="Disordered" evidence="6">
    <location>
        <begin position="1"/>
        <end position="23"/>
    </location>
</feature>
<evidence type="ECO:0000313" key="9">
    <source>
        <dbReference type="Proteomes" id="UP000218022"/>
    </source>
</evidence>
<accession>A0A2A4F553</accession>
<dbReference type="GO" id="GO:0003700">
    <property type="term" value="F:DNA-binding transcription factor activity"/>
    <property type="evidence" value="ECO:0007669"/>
    <property type="project" value="TreeGrafter"/>
</dbReference>
<evidence type="ECO:0000256" key="6">
    <source>
        <dbReference type="SAM" id="MobiDB-lite"/>
    </source>
</evidence>
<dbReference type="Gene3D" id="1.10.357.10">
    <property type="entry name" value="Tetracycline Repressor, domain 2"/>
    <property type="match status" value="1"/>
</dbReference>
<dbReference type="PROSITE" id="PS01081">
    <property type="entry name" value="HTH_TETR_1"/>
    <property type="match status" value="1"/>
</dbReference>
<dbReference type="Pfam" id="PF17918">
    <property type="entry name" value="TetR_C_15"/>
    <property type="match status" value="1"/>
</dbReference>
<evidence type="ECO:0000256" key="3">
    <source>
        <dbReference type="ARBA" id="ARBA00023125"/>
    </source>
</evidence>
<feature type="DNA-binding region" description="H-T-H motif" evidence="5">
    <location>
        <begin position="47"/>
        <end position="66"/>
    </location>
</feature>
<sequence length="207" mass="23288">MSMSSDKPGGSRPARRVPQQERAERRVDELLEAAGEVIAERGFDAATMTRIAERAGASIGAVYQYFPNKDALVFALRARYGEEMDESWTELSTSAQERTVPELVDGLFDLMVEFMATHPAYIPLLSVPLNFRRDAAARNRLRVRFAELFQHYSPALSAEDAYRIAEVTLQIVKSLNPLYAAAKPKERKRLVDEYKAAVCAYLVTRLV</sequence>
<proteinExistence type="predicted"/>
<dbReference type="Proteomes" id="UP000218022">
    <property type="component" value="Unassembled WGS sequence"/>
</dbReference>
<dbReference type="PANTHER" id="PTHR30055">
    <property type="entry name" value="HTH-TYPE TRANSCRIPTIONAL REGULATOR RUTR"/>
    <property type="match status" value="1"/>
</dbReference>
<evidence type="ECO:0000256" key="2">
    <source>
        <dbReference type="ARBA" id="ARBA00023015"/>
    </source>
</evidence>
<protein>
    <submittedName>
        <fullName evidence="8">TetR family transcriptional regulator</fullName>
    </submittedName>
</protein>
<evidence type="ECO:0000256" key="5">
    <source>
        <dbReference type="PROSITE-ProRule" id="PRU00335"/>
    </source>
</evidence>
<evidence type="ECO:0000313" key="8">
    <source>
        <dbReference type="EMBL" id="PCE28107.1"/>
    </source>
</evidence>
<organism evidence="8 9">
    <name type="scientific">Paraburkholderia acidicola</name>
    <dbReference type="NCBI Taxonomy" id="1912599"/>
    <lineage>
        <taxon>Bacteria</taxon>
        <taxon>Pseudomonadati</taxon>
        <taxon>Pseudomonadota</taxon>
        <taxon>Betaproteobacteria</taxon>
        <taxon>Burkholderiales</taxon>
        <taxon>Burkholderiaceae</taxon>
        <taxon>Paraburkholderia</taxon>
    </lineage>
</organism>
<keyword evidence="4" id="KW-0804">Transcription</keyword>
<dbReference type="PROSITE" id="PS50977">
    <property type="entry name" value="HTH_TETR_2"/>
    <property type="match status" value="1"/>
</dbReference>